<dbReference type="AlphaFoldDB" id="A0A9X0A3Z3"/>
<name>A0A9X0A3Z3_9CNID</name>
<gene>
    <name evidence="1" type="ORF">OS493_010251</name>
</gene>
<dbReference type="Gene3D" id="3.40.50.300">
    <property type="entry name" value="P-loop containing nucleotide triphosphate hydrolases"/>
    <property type="match status" value="1"/>
</dbReference>
<reference evidence="1" key="1">
    <citation type="submission" date="2023-01" db="EMBL/GenBank/DDBJ databases">
        <title>Genome assembly of the deep-sea coral Lophelia pertusa.</title>
        <authorList>
            <person name="Herrera S."/>
            <person name="Cordes E."/>
        </authorList>
    </citation>
    <scope>NUCLEOTIDE SEQUENCE</scope>
    <source>
        <strain evidence="1">USNM1676648</strain>
        <tissue evidence="1">Polyp</tissue>
    </source>
</reference>
<proteinExistence type="predicted"/>
<dbReference type="OrthoDB" id="25620at2759"/>
<evidence type="ECO:0000313" key="2">
    <source>
        <dbReference type="Proteomes" id="UP001163046"/>
    </source>
</evidence>
<organism evidence="1 2">
    <name type="scientific">Desmophyllum pertusum</name>
    <dbReference type="NCBI Taxonomy" id="174260"/>
    <lineage>
        <taxon>Eukaryota</taxon>
        <taxon>Metazoa</taxon>
        <taxon>Cnidaria</taxon>
        <taxon>Anthozoa</taxon>
        <taxon>Hexacorallia</taxon>
        <taxon>Scleractinia</taxon>
        <taxon>Caryophylliina</taxon>
        <taxon>Caryophylliidae</taxon>
        <taxon>Desmophyllum</taxon>
    </lineage>
</organism>
<dbReference type="InterPro" id="IPR027417">
    <property type="entry name" value="P-loop_NTPase"/>
</dbReference>
<dbReference type="SUPFAM" id="SSF52540">
    <property type="entry name" value="P-loop containing nucleoside triphosphate hydrolases"/>
    <property type="match status" value="1"/>
</dbReference>
<keyword evidence="2" id="KW-1185">Reference proteome</keyword>
<accession>A0A9X0A3Z3</accession>
<evidence type="ECO:0000313" key="1">
    <source>
        <dbReference type="EMBL" id="KAJ7392600.1"/>
    </source>
</evidence>
<dbReference type="PANTHER" id="PTHR14241">
    <property type="entry name" value="INTERFERON-INDUCED PROTEIN 44"/>
    <property type="match status" value="1"/>
</dbReference>
<protein>
    <recommendedName>
        <fullName evidence="3">AIG1-type G domain-containing protein</fullName>
    </recommendedName>
</protein>
<dbReference type="EMBL" id="MU825400">
    <property type="protein sequence ID" value="KAJ7392600.1"/>
    <property type="molecule type" value="Genomic_DNA"/>
</dbReference>
<comment type="caution">
    <text evidence="1">The sequence shown here is derived from an EMBL/GenBank/DDBJ whole genome shotgun (WGS) entry which is preliminary data.</text>
</comment>
<dbReference type="PANTHER" id="PTHR14241:SF32">
    <property type="entry name" value="VWFA DOMAIN-CONTAINING PROTEIN-RELATED"/>
    <property type="match status" value="1"/>
</dbReference>
<dbReference type="Proteomes" id="UP001163046">
    <property type="component" value="Unassembled WGS sequence"/>
</dbReference>
<evidence type="ECO:0008006" key="3">
    <source>
        <dbReference type="Google" id="ProtNLM"/>
    </source>
</evidence>
<dbReference type="CDD" id="cd00882">
    <property type="entry name" value="Ras_like_GTPase"/>
    <property type="match status" value="1"/>
</dbReference>
<sequence>MACKNLQGETRDLKDKLKNYKAGSIEGLNTFTDALEGEMEGMQIRLAVFGMTGAGKSSLVNTIWKTLYGKESAPAIEQSSGAEGTQLLEDFTSRAGTQNELGGFVFNDTRGFNFDFNNAEENELFRVLYGIVPAGQLIERGEWADQMAEHAGQAAHRLEKPPVADQVHVVLWVIKANDIRFENDQYMHKFDFVRQMLNKEGVTIVTAITHGDKLSEDEDDIKDVKTKAMEVTGSMKGRTFIFANWLGEDEEYDVTHQRVVLKMLHTALACGERSVRSRQVQRKLANK</sequence>